<comment type="subcellular location">
    <subcellularLocation>
        <location evidence="9">Nucleus</location>
    </subcellularLocation>
    <subcellularLocation>
        <location evidence="9">Chromosome</location>
        <location evidence="9">Centromere</location>
        <location evidence="9">Kinetochore</location>
    </subcellularLocation>
</comment>
<dbReference type="Proteomes" id="UP000308199">
    <property type="component" value="Unassembled WGS sequence"/>
</dbReference>
<dbReference type="GO" id="GO:0005634">
    <property type="term" value="C:nucleus"/>
    <property type="evidence" value="ECO:0007669"/>
    <property type="project" value="UniProtKB-SubCell"/>
</dbReference>
<evidence type="ECO:0000313" key="13">
    <source>
        <dbReference type="Proteomes" id="UP000308199"/>
    </source>
</evidence>
<evidence type="ECO:0000256" key="10">
    <source>
        <dbReference type="SAM" id="Coils"/>
    </source>
</evidence>
<dbReference type="GO" id="GO:0031262">
    <property type="term" value="C:Ndc80 complex"/>
    <property type="evidence" value="ECO:0007669"/>
    <property type="project" value="InterPro"/>
</dbReference>
<evidence type="ECO:0000256" key="8">
    <source>
        <dbReference type="ARBA" id="ARBA00023328"/>
    </source>
</evidence>
<keyword evidence="8 9" id="KW-0137">Centromere</keyword>
<comment type="function">
    <text evidence="9">Acts as a component of the essential kinetochore-associated NDC80 complex, which is required for chromosome segregation and spindle checkpoint activity.</text>
</comment>
<dbReference type="OrthoDB" id="4056921at2759"/>
<keyword evidence="6 10" id="KW-0175">Coiled coil</keyword>
<organism evidence="12 13">
    <name type="scientific">Phellinidium pouzarii</name>
    <dbReference type="NCBI Taxonomy" id="167371"/>
    <lineage>
        <taxon>Eukaryota</taxon>
        <taxon>Fungi</taxon>
        <taxon>Dikarya</taxon>
        <taxon>Basidiomycota</taxon>
        <taxon>Agaricomycotina</taxon>
        <taxon>Agaricomycetes</taxon>
        <taxon>Hymenochaetales</taxon>
        <taxon>Hymenochaetaceae</taxon>
        <taxon>Phellinidium</taxon>
    </lineage>
</organism>
<dbReference type="PANTHER" id="PTHR14281:SF0">
    <property type="entry name" value="KINETOCHORE PROTEIN SPC25"/>
    <property type="match status" value="1"/>
</dbReference>
<dbReference type="InterPro" id="IPR013255">
    <property type="entry name" value="Spc25_C"/>
</dbReference>
<sequence length="251" mass="28934">MSISVVNPRPIDLSAILESQQPVIDLRIKEFEHTTRRFLKAVAAYSSRAVDEIGQRRGRYATEVKRIAEKKTQVEAEINACKLKEIELMEVLEREQSERREAESAVSELKRQFATIKEKCASVDIEIDQYTDEINTFRRDKHKYMTVLDTHASRVSPELQDCEARLQFVLEGVGQDKLLFRFMHIDPIEPQREFSIVVDASSRLYKVPLSTPPIPTIPLLVDQLNKTRDLFLFVKNVRAQFVEMAVGSRQA</sequence>
<dbReference type="Gene3D" id="3.30.457.50">
    <property type="entry name" value="Chromosome segregation protein Spc25"/>
    <property type="match status" value="1"/>
</dbReference>
<keyword evidence="2 9" id="KW-0158">Chromosome</keyword>
<keyword evidence="3 9" id="KW-0132">Cell division</keyword>
<feature type="coiled-coil region" evidence="10">
    <location>
        <begin position="92"/>
        <end position="119"/>
    </location>
</feature>
<dbReference type="PANTHER" id="PTHR14281">
    <property type="entry name" value="KINETOCHORE PROTEIN SPC25-RELATED"/>
    <property type="match status" value="1"/>
</dbReference>
<accession>A0A4S4LG41</accession>
<comment type="similarity">
    <text evidence="1 9">Belongs to the SPC25 family.</text>
</comment>
<evidence type="ECO:0000313" key="12">
    <source>
        <dbReference type="EMBL" id="THH10896.1"/>
    </source>
</evidence>
<dbReference type="AlphaFoldDB" id="A0A4S4LG41"/>
<keyword evidence="9" id="KW-0539">Nucleus</keyword>
<comment type="subunit">
    <text evidence="9">Component of the NDC80 complex.</text>
</comment>
<evidence type="ECO:0000256" key="5">
    <source>
        <dbReference type="ARBA" id="ARBA00022838"/>
    </source>
</evidence>
<evidence type="ECO:0000256" key="3">
    <source>
        <dbReference type="ARBA" id="ARBA00022618"/>
    </source>
</evidence>
<keyword evidence="7 9" id="KW-0131">Cell cycle</keyword>
<dbReference type="CDD" id="cd23784">
    <property type="entry name" value="RWD_Spc25"/>
    <property type="match status" value="1"/>
</dbReference>
<evidence type="ECO:0000256" key="2">
    <source>
        <dbReference type="ARBA" id="ARBA00022454"/>
    </source>
</evidence>
<evidence type="ECO:0000256" key="4">
    <source>
        <dbReference type="ARBA" id="ARBA00022776"/>
    </source>
</evidence>
<evidence type="ECO:0000259" key="11">
    <source>
        <dbReference type="Pfam" id="PF08234"/>
    </source>
</evidence>
<dbReference type="EMBL" id="SGPK01000025">
    <property type="protein sequence ID" value="THH10896.1"/>
    <property type="molecule type" value="Genomic_DNA"/>
</dbReference>
<keyword evidence="4 9" id="KW-0498">Mitosis</keyword>
<evidence type="ECO:0000256" key="6">
    <source>
        <dbReference type="ARBA" id="ARBA00023054"/>
    </source>
</evidence>
<reference evidence="12 13" key="1">
    <citation type="submission" date="2019-02" db="EMBL/GenBank/DDBJ databases">
        <title>Genome sequencing of the rare red list fungi Phellinidium pouzarii.</title>
        <authorList>
            <person name="Buettner E."/>
            <person name="Kellner H."/>
        </authorList>
    </citation>
    <scope>NUCLEOTIDE SEQUENCE [LARGE SCALE GENOMIC DNA]</scope>
    <source>
        <strain evidence="12 13">DSM 108285</strain>
    </source>
</reference>
<evidence type="ECO:0000256" key="9">
    <source>
        <dbReference type="RuleBase" id="RU367150"/>
    </source>
</evidence>
<dbReference type="GO" id="GO:0051301">
    <property type="term" value="P:cell division"/>
    <property type="evidence" value="ECO:0007669"/>
    <property type="project" value="UniProtKB-UniRule"/>
</dbReference>
<gene>
    <name evidence="12" type="ORF">EW145_g1029</name>
</gene>
<keyword evidence="13" id="KW-1185">Reference proteome</keyword>
<evidence type="ECO:0000256" key="7">
    <source>
        <dbReference type="ARBA" id="ARBA00023306"/>
    </source>
</evidence>
<name>A0A4S4LG41_9AGAM</name>
<proteinExistence type="inferred from homology"/>
<comment type="caution">
    <text evidence="12">The sequence shown here is derived from an EMBL/GenBank/DDBJ whole genome shotgun (WGS) entry which is preliminary data.</text>
</comment>
<keyword evidence="5 9" id="KW-0995">Kinetochore</keyword>
<evidence type="ECO:0000256" key="1">
    <source>
        <dbReference type="ARBA" id="ARBA00006379"/>
    </source>
</evidence>
<protein>
    <recommendedName>
        <fullName evidence="9">Kinetochore protein SPC25</fullName>
    </recommendedName>
</protein>
<feature type="domain" description="Chromosome segregation protein Spc25 C-terminal" evidence="11">
    <location>
        <begin position="173"/>
        <end position="242"/>
    </location>
</feature>
<dbReference type="GO" id="GO:0007059">
    <property type="term" value="P:chromosome segregation"/>
    <property type="evidence" value="ECO:0007669"/>
    <property type="project" value="InterPro"/>
</dbReference>
<dbReference type="InterPro" id="IPR045143">
    <property type="entry name" value="Spc25"/>
</dbReference>
<dbReference type="Pfam" id="PF08234">
    <property type="entry name" value="Spindle_Spc25"/>
    <property type="match status" value="1"/>
</dbReference>